<keyword evidence="1" id="KW-0812">Transmembrane</keyword>
<protein>
    <submittedName>
        <fullName evidence="2">Uncharacterized protein</fullName>
    </submittedName>
</protein>
<keyword evidence="1" id="KW-1133">Transmembrane helix</keyword>
<feature type="transmembrane region" description="Helical" evidence="1">
    <location>
        <begin position="6"/>
        <end position="27"/>
    </location>
</feature>
<keyword evidence="3" id="KW-1185">Reference proteome</keyword>
<sequence length="71" mass="8082">MYTTANYILLLFYSCRINIIDIFCLLGKRQNVTAAEMEELQKQAACLNLGQPSHRPVNPVSMIILKRANLL</sequence>
<proteinExistence type="predicted"/>
<evidence type="ECO:0000256" key="1">
    <source>
        <dbReference type="SAM" id="Phobius"/>
    </source>
</evidence>
<organism evidence="2 3">
    <name type="scientific">Labrus bergylta</name>
    <name type="common">ballan wrasse</name>
    <dbReference type="NCBI Taxonomy" id="56723"/>
    <lineage>
        <taxon>Eukaryota</taxon>
        <taxon>Metazoa</taxon>
        <taxon>Chordata</taxon>
        <taxon>Craniata</taxon>
        <taxon>Vertebrata</taxon>
        <taxon>Euteleostomi</taxon>
        <taxon>Actinopterygii</taxon>
        <taxon>Neopterygii</taxon>
        <taxon>Teleostei</taxon>
        <taxon>Neoteleostei</taxon>
        <taxon>Acanthomorphata</taxon>
        <taxon>Eupercaria</taxon>
        <taxon>Labriformes</taxon>
        <taxon>Labridae</taxon>
        <taxon>Labrus</taxon>
    </lineage>
</organism>
<reference evidence="2" key="1">
    <citation type="submission" date="2025-08" db="UniProtKB">
        <authorList>
            <consortium name="Ensembl"/>
        </authorList>
    </citation>
    <scope>IDENTIFICATION</scope>
</reference>
<dbReference type="AlphaFoldDB" id="A0A3Q3LAS9"/>
<dbReference type="Ensembl" id="ENSLBET00000006381.1">
    <property type="protein sequence ID" value="ENSLBEP00000006080.1"/>
    <property type="gene ID" value="ENSLBEG00000004667.1"/>
</dbReference>
<evidence type="ECO:0000313" key="3">
    <source>
        <dbReference type="Proteomes" id="UP000261660"/>
    </source>
</evidence>
<dbReference type="InterPro" id="IPR012674">
    <property type="entry name" value="Calycin"/>
</dbReference>
<reference evidence="2" key="2">
    <citation type="submission" date="2025-09" db="UniProtKB">
        <authorList>
            <consortium name="Ensembl"/>
        </authorList>
    </citation>
    <scope>IDENTIFICATION</scope>
</reference>
<dbReference type="Gene3D" id="2.40.128.20">
    <property type="match status" value="1"/>
</dbReference>
<keyword evidence="1" id="KW-0472">Membrane</keyword>
<dbReference type="Proteomes" id="UP000261660">
    <property type="component" value="Unplaced"/>
</dbReference>
<name>A0A3Q3LAS9_9LABR</name>
<accession>A0A3Q3LAS9</accession>
<evidence type="ECO:0000313" key="2">
    <source>
        <dbReference type="Ensembl" id="ENSLBEP00000006080.1"/>
    </source>
</evidence>
<dbReference type="InParanoid" id="A0A3Q3LAS9"/>